<accession>A0A6A0AH43</accession>
<feature type="non-terminal residue" evidence="7">
    <location>
        <position position="1"/>
    </location>
</feature>
<dbReference type="Proteomes" id="UP000485058">
    <property type="component" value="Unassembled WGS sequence"/>
</dbReference>
<reference evidence="7 8" key="1">
    <citation type="submission" date="2020-02" db="EMBL/GenBank/DDBJ databases">
        <title>Draft genome sequence of Haematococcus lacustris strain NIES-144.</title>
        <authorList>
            <person name="Morimoto D."/>
            <person name="Nakagawa S."/>
            <person name="Yoshida T."/>
            <person name="Sawayama S."/>
        </authorList>
    </citation>
    <scope>NUCLEOTIDE SEQUENCE [LARGE SCALE GENOMIC DNA]</scope>
    <source>
        <strain evidence="7 8">NIES-144</strain>
    </source>
</reference>
<gene>
    <name evidence="7" type="ORF">HaLaN_30163</name>
</gene>
<evidence type="ECO:0000313" key="8">
    <source>
        <dbReference type="Proteomes" id="UP000485058"/>
    </source>
</evidence>
<evidence type="ECO:0000256" key="5">
    <source>
        <dbReference type="RuleBase" id="RU000488"/>
    </source>
</evidence>
<feature type="region of interest" description="Disordered" evidence="6">
    <location>
        <begin position="1"/>
        <end position="47"/>
    </location>
</feature>
<evidence type="ECO:0000256" key="1">
    <source>
        <dbReference type="ARBA" id="ARBA00004141"/>
    </source>
</evidence>
<feature type="non-terminal residue" evidence="7">
    <location>
        <position position="144"/>
    </location>
</feature>
<dbReference type="PROSITE" id="PS50920">
    <property type="entry name" value="SOLCAR"/>
    <property type="match status" value="1"/>
</dbReference>
<evidence type="ECO:0000313" key="7">
    <source>
        <dbReference type="EMBL" id="GFH31177.1"/>
    </source>
</evidence>
<dbReference type="EMBL" id="BLLF01005420">
    <property type="protein sequence ID" value="GFH31177.1"/>
    <property type="molecule type" value="Genomic_DNA"/>
</dbReference>
<dbReference type="Gene3D" id="1.50.40.10">
    <property type="entry name" value="Mitochondrial carrier domain"/>
    <property type="match status" value="1"/>
</dbReference>
<dbReference type="InterPro" id="IPR023395">
    <property type="entry name" value="MCP_dom_sf"/>
</dbReference>
<keyword evidence="5" id="KW-0813">Transport</keyword>
<dbReference type="GO" id="GO:0016020">
    <property type="term" value="C:membrane"/>
    <property type="evidence" value="ECO:0007669"/>
    <property type="project" value="UniProtKB-SubCell"/>
</dbReference>
<dbReference type="SUPFAM" id="SSF103506">
    <property type="entry name" value="Mitochondrial carrier"/>
    <property type="match status" value="1"/>
</dbReference>
<evidence type="ECO:0000256" key="6">
    <source>
        <dbReference type="SAM" id="MobiDB-lite"/>
    </source>
</evidence>
<dbReference type="InterPro" id="IPR018108">
    <property type="entry name" value="MCP_transmembrane"/>
</dbReference>
<comment type="caution">
    <text evidence="7">The sequence shown here is derived from an EMBL/GenBank/DDBJ whole genome shotgun (WGS) entry which is preliminary data.</text>
</comment>
<evidence type="ECO:0000256" key="3">
    <source>
        <dbReference type="ARBA" id="ARBA00023136"/>
    </source>
</evidence>
<sequence length="144" mass="14489">MAEVGLGELDLHSQPAGQHSRPSGTIVSEIGNAAGSEPHSSGCIKSGNINMSREHADLVAGAVAGAANVLSVLPVLQALAPSTSSDSGQRGGSSDCRMQSAEYRQLGGPGAVLRDLLAAEGLRGLGRGLGATVMREVPGNALFF</sequence>
<evidence type="ECO:0000256" key="2">
    <source>
        <dbReference type="ARBA" id="ARBA00022692"/>
    </source>
</evidence>
<feature type="compositionally biased region" description="Polar residues" evidence="6">
    <location>
        <begin position="15"/>
        <end position="26"/>
    </location>
</feature>
<name>A0A6A0AH43_HAELA</name>
<keyword evidence="3 4" id="KW-0472">Membrane</keyword>
<protein>
    <submittedName>
        <fullName evidence="7">Aquaporin NIP1-2</fullName>
    </submittedName>
</protein>
<comment type="similarity">
    <text evidence="5">Belongs to the mitochondrial carrier (TC 2.A.29) family.</text>
</comment>
<evidence type="ECO:0000256" key="4">
    <source>
        <dbReference type="PROSITE-ProRule" id="PRU00282"/>
    </source>
</evidence>
<feature type="repeat" description="Solcar" evidence="4">
    <location>
        <begin position="52"/>
        <end position="144"/>
    </location>
</feature>
<organism evidence="7 8">
    <name type="scientific">Haematococcus lacustris</name>
    <name type="common">Green alga</name>
    <name type="synonym">Haematococcus pluvialis</name>
    <dbReference type="NCBI Taxonomy" id="44745"/>
    <lineage>
        <taxon>Eukaryota</taxon>
        <taxon>Viridiplantae</taxon>
        <taxon>Chlorophyta</taxon>
        <taxon>core chlorophytes</taxon>
        <taxon>Chlorophyceae</taxon>
        <taxon>CS clade</taxon>
        <taxon>Chlamydomonadales</taxon>
        <taxon>Haematococcaceae</taxon>
        <taxon>Haematococcus</taxon>
    </lineage>
</organism>
<comment type="subcellular location">
    <subcellularLocation>
        <location evidence="1">Membrane</location>
        <topology evidence="1">Multi-pass membrane protein</topology>
    </subcellularLocation>
</comment>
<proteinExistence type="inferred from homology"/>
<keyword evidence="2 4" id="KW-0812">Transmembrane</keyword>
<keyword evidence="8" id="KW-1185">Reference proteome</keyword>
<dbReference type="Pfam" id="PF00153">
    <property type="entry name" value="Mito_carr"/>
    <property type="match status" value="1"/>
</dbReference>
<dbReference type="AlphaFoldDB" id="A0A6A0AH43"/>